<dbReference type="AlphaFoldDB" id="A0AAP4D9G0"/>
<dbReference type="Proteomes" id="UP001223214">
    <property type="component" value="Unassembled WGS sequence"/>
</dbReference>
<proteinExistence type="predicted"/>
<dbReference type="NCBIfam" id="NF045617">
    <property type="entry name" value="mostly_LP"/>
    <property type="match status" value="1"/>
</dbReference>
<accession>A0AAP4D9G0</accession>
<keyword evidence="3" id="KW-1185">Reference proteome</keyword>
<evidence type="ECO:0000313" key="2">
    <source>
        <dbReference type="EMBL" id="MDK9364708.1"/>
    </source>
</evidence>
<dbReference type="InterPro" id="IPR054657">
    <property type="entry name" value="T6SS_periplasmic_put"/>
</dbReference>
<name>A0AAP4D9G0_9ENTR</name>
<reference evidence="2 3" key="1">
    <citation type="submission" date="2023-06" db="EMBL/GenBank/DDBJ databases">
        <title>Identification and characterization of antibiotic-resistant Gram-negative bacteria.</title>
        <authorList>
            <person name="Cho G.-S."/>
            <person name="Lee J."/>
            <person name="Tai E."/>
            <person name="Jeong S."/>
            <person name="Kim I."/>
            <person name="Kim B.-E."/>
            <person name="Jeong M.-I."/>
            <person name="Oh K.-K."/>
            <person name="Franz C.M.A.P."/>
        </authorList>
    </citation>
    <scope>NUCLEOTIDE SEQUENCE [LARGE SCALE GENOMIC DNA]</scope>
    <source>
        <strain evidence="2 3">V106_12</strain>
    </source>
</reference>
<evidence type="ECO:0000259" key="1">
    <source>
        <dbReference type="Pfam" id="PF24295"/>
    </source>
</evidence>
<protein>
    <recommendedName>
        <fullName evidence="1">DUF7480 domain-containing protein</fullName>
    </recommendedName>
</protein>
<dbReference type="Pfam" id="PF24295">
    <property type="entry name" value="DUF7480"/>
    <property type="match status" value="1"/>
</dbReference>
<evidence type="ECO:0000313" key="3">
    <source>
        <dbReference type="Proteomes" id="UP001223214"/>
    </source>
</evidence>
<gene>
    <name evidence="2" type="ORF">QQF32_16040</name>
</gene>
<sequence>MQFDETAVVMQQSESVCFNVNDSQDYQPADMGINPRGIPSKEKKFDFSPDLKVSDGKLCIPPSYYHFPDNGQFIVEYVLKSNKNEDITRSVVVILGIKNGHIFNLTPTEKEISLPYCRYAEESASGHYITGACQQ</sequence>
<dbReference type="EMBL" id="JASSOM010000061">
    <property type="protein sequence ID" value="MDK9364708.1"/>
    <property type="molecule type" value="Genomic_DNA"/>
</dbReference>
<feature type="domain" description="DUF7480" evidence="1">
    <location>
        <begin position="5"/>
        <end position="98"/>
    </location>
</feature>
<dbReference type="InterPro" id="IPR055903">
    <property type="entry name" value="DUF7480"/>
</dbReference>
<comment type="caution">
    <text evidence="2">The sequence shown here is derived from an EMBL/GenBank/DDBJ whole genome shotgun (WGS) entry which is preliminary data.</text>
</comment>
<organism evidence="2 3">
    <name type="scientific">Lelliottia wanjuensis</name>
    <dbReference type="NCBI Taxonomy" id="3050585"/>
    <lineage>
        <taxon>Bacteria</taxon>
        <taxon>Pseudomonadati</taxon>
        <taxon>Pseudomonadota</taxon>
        <taxon>Gammaproteobacteria</taxon>
        <taxon>Enterobacterales</taxon>
        <taxon>Enterobacteriaceae</taxon>
        <taxon>Lelliottia</taxon>
    </lineage>
</organism>